<evidence type="ECO:0000256" key="4">
    <source>
        <dbReference type="ARBA" id="ARBA00023125"/>
    </source>
</evidence>
<evidence type="ECO:0000313" key="8">
    <source>
        <dbReference type="Proteomes" id="UP001521785"/>
    </source>
</evidence>
<comment type="caution">
    <text evidence="7">The sequence shown here is derived from an EMBL/GenBank/DDBJ whole genome shotgun (WGS) entry which is preliminary data.</text>
</comment>
<accession>A0ABR3RTY6</accession>
<protein>
    <submittedName>
        <fullName evidence="7">Uncharacterized protein</fullName>
    </submittedName>
</protein>
<evidence type="ECO:0000256" key="1">
    <source>
        <dbReference type="ARBA" id="ARBA00022723"/>
    </source>
</evidence>
<keyword evidence="3" id="KW-0805">Transcription regulation</keyword>
<dbReference type="InterPro" id="IPR021858">
    <property type="entry name" value="Fun_TF"/>
</dbReference>
<dbReference type="Proteomes" id="UP001521785">
    <property type="component" value="Unassembled WGS sequence"/>
</dbReference>
<evidence type="ECO:0000313" key="7">
    <source>
        <dbReference type="EMBL" id="KAL1607896.1"/>
    </source>
</evidence>
<dbReference type="InterPro" id="IPR052360">
    <property type="entry name" value="Transcr_Regulatory_Proteins"/>
</dbReference>
<name>A0ABR3RTY6_9PLEO</name>
<keyword evidence="6" id="KW-0539">Nucleus</keyword>
<dbReference type="EMBL" id="JAKJXO020000003">
    <property type="protein sequence ID" value="KAL1607896.1"/>
    <property type="molecule type" value="Genomic_DNA"/>
</dbReference>
<evidence type="ECO:0000256" key="5">
    <source>
        <dbReference type="ARBA" id="ARBA00023163"/>
    </source>
</evidence>
<evidence type="ECO:0000256" key="3">
    <source>
        <dbReference type="ARBA" id="ARBA00023015"/>
    </source>
</evidence>
<evidence type="ECO:0000256" key="6">
    <source>
        <dbReference type="ARBA" id="ARBA00023242"/>
    </source>
</evidence>
<organism evidence="7 8">
    <name type="scientific">Paraconiothyrium brasiliense</name>
    <dbReference type="NCBI Taxonomy" id="300254"/>
    <lineage>
        <taxon>Eukaryota</taxon>
        <taxon>Fungi</taxon>
        <taxon>Dikarya</taxon>
        <taxon>Ascomycota</taxon>
        <taxon>Pezizomycotina</taxon>
        <taxon>Dothideomycetes</taxon>
        <taxon>Pleosporomycetidae</taxon>
        <taxon>Pleosporales</taxon>
        <taxon>Massarineae</taxon>
        <taxon>Didymosphaeriaceae</taxon>
        <taxon>Paraconiothyrium</taxon>
    </lineage>
</organism>
<reference evidence="7 8" key="1">
    <citation type="submission" date="2024-02" db="EMBL/GenBank/DDBJ databases">
        <title>De novo assembly and annotation of 12 fungi associated with fruit tree decline syndrome in Ontario, Canada.</title>
        <authorList>
            <person name="Sulman M."/>
            <person name="Ellouze W."/>
            <person name="Ilyukhin E."/>
        </authorList>
    </citation>
    <scope>NUCLEOTIDE SEQUENCE [LARGE SCALE GENOMIC DNA]</scope>
    <source>
        <strain evidence="7 8">M42-189</strain>
    </source>
</reference>
<keyword evidence="1" id="KW-0479">Metal-binding</keyword>
<dbReference type="PANTHER" id="PTHR36206:SF12">
    <property type="entry name" value="ASPERCRYPTIN BIOSYNTHESIS CLUSTER-SPECIFIC TRANSCRIPTION REGULATOR ATNN-RELATED"/>
    <property type="match status" value="1"/>
</dbReference>
<keyword evidence="4" id="KW-0238">DNA-binding</keyword>
<gene>
    <name evidence="7" type="ORF">SLS60_002834</name>
</gene>
<keyword evidence="2" id="KW-0862">Zinc</keyword>
<keyword evidence="5" id="KW-0804">Transcription</keyword>
<dbReference type="PANTHER" id="PTHR36206">
    <property type="entry name" value="ASPERCRYPTIN BIOSYNTHESIS CLUSTER-SPECIFIC TRANSCRIPTION REGULATOR ATNN-RELATED"/>
    <property type="match status" value="1"/>
</dbReference>
<sequence length="420" mass="47808">MSCARVHLDLDTDGPDGIFLNHFRSITIIDFIRVANPKDFWFRRVLPMCHEDPVIRNVVVALGAAHRSYLDKLSQPHPQDANAPMTYFERVAVSLYNEAIRKVVNLDVKTSKSGDSEARFLICCLLFVCLEYMLGRFDEAVRHIKAGCQLLAASDLSTAPKDVRHLIQETATVLVRLNVDASIPPQQYDIPNMTPHAKPLMELDGPSKPFTNLAEAKDAIWDLDVKMAYSSHGQDDDSRQPMDMLGCPDYIDDGCDDEEWQELSASFEIWKAKFGLLISSLGNFNSLPMEVQREILVLTAQRYMWDIILYPIDNPKDEGLRRLCDGHIEVIEQTYRIEASTLARPVFTLDSDTIPAMFHAANYSKDPVLTQRVVGLLRKYRRREGLWDSWEVADMLSKESHMLDYSGKHIRPIVDPKPTI</sequence>
<proteinExistence type="predicted"/>
<dbReference type="Pfam" id="PF11951">
    <property type="entry name" value="Fungal_trans_2"/>
    <property type="match status" value="1"/>
</dbReference>
<evidence type="ECO:0000256" key="2">
    <source>
        <dbReference type="ARBA" id="ARBA00022833"/>
    </source>
</evidence>
<keyword evidence="8" id="KW-1185">Reference proteome</keyword>